<accession>A0A844RAA6</accession>
<dbReference type="AlphaFoldDB" id="A0A844RAA6"/>
<evidence type="ECO:0000256" key="1">
    <source>
        <dbReference type="SAM" id="MobiDB-lite"/>
    </source>
</evidence>
<feature type="compositionally biased region" description="Low complexity" evidence="1">
    <location>
        <begin position="258"/>
        <end position="267"/>
    </location>
</feature>
<name>A0A844RAA6_EGGLN</name>
<feature type="compositionally biased region" description="Acidic residues" evidence="1">
    <location>
        <begin position="299"/>
        <end position="310"/>
    </location>
</feature>
<gene>
    <name evidence="2" type="ORF">GO726_03675</name>
</gene>
<dbReference type="EMBL" id="WPOM01000005">
    <property type="protein sequence ID" value="MVN32273.1"/>
    <property type="molecule type" value="Genomic_DNA"/>
</dbReference>
<evidence type="ECO:0000313" key="2">
    <source>
        <dbReference type="EMBL" id="MVN32273.1"/>
    </source>
</evidence>
<comment type="caution">
    <text evidence="2">The sequence shown here is derived from an EMBL/GenBank/DDBJ whole genome shotgun (WGS) entry which is preliminary data.</text>
</comment>
<feature type="compositionally biased region" description="Acidic residues" evidence="1">
    <location>
        <begin position="271"/>
        <end position="285"/>
    </location>
</feature>
<reference evidence="2 3" key="1">
    <citation type="submission" date="2019-11" db="EMBL/GenBank/DDBJ databases">
        <title>Whole genome shotgun sequencing (WGS) data from Adlercreutzia equolifaciens ResAG-91, Eggerthella lenta MRI-F36, MRI-F37, MRI-F40, ResAG-49, ResAG-88, ResAG-121, ResAG-145, and Gordonibacter sp. ResAG-5, ResAG-26, ResAG-43, ResAG-50, ResAG-59.</title>
        <authorList>
            <person name="Stoll D.A."/>
            <person name="Danylec N."/>
            <person name="Franz C.M.A.P."/>
            <person name="Huch M."/>
        </authorList>
    </citation>
    <scope>NUCLEOTIDE SEQUENCE [LARGE SCALE GENOMIC DNA]</scope>
    <source>
        <strain evidence="2 3">ResAG-88</strain>
    </source>
</reference>
<protein>
    <recommendedName>
        <fullName evidence="4">Leucine-rich repeat domain-containing protein</fullName>
    </recommendedName>
</protein>
<evidence type="ECO:0000313" key="3">
    <source>
        <dbReference type="Proteomes" id="UP000436429"/>
    </source>
</evidence>
<feature type="compositionally biased region" description="Low complexity" evidence="1">
    <location>
        <begin position="286"/>
        <end position="298"/>
    </location>
</feature>
<feature type="compositionally biased region" description="Pro residues" evidence="1">
    <location>
        <begin position="69"/>
        <end position="91"/>
    </location>
</feature>
<proteinExistence type="predicted"/>
<evidence type="ECO:0008006" key="4">
    <source>
        <dbReference type="Google" id="ProtNLM"/>
    </source>
</evidence>
<feature type="region of interest" description="Disordered" evidence="1">
    <location>
        <begin position="246"/>
        <end position="341"/>
    </location>
</feature>
<dbReference type="RefSeq" id="WP_156996650.1">
    <property type="nucleotide sequence ID" value="NZ_WPOK01000064.1"/>
</dbReference>
<sequence length="475" mass="49977">MKLADAITKAAPLTGAAFALCLLLVFGLLWPVPVSFAAEEAEAPTSEAPVDSVDNVVVETPAPSEPSAKPEPQPQPEPQPEPTVPETPVAPEPEHENAWAIGADEASSVVVELWADGTFVVDGAGEALAFASVEDVPWLAAGVADDIERMIFADKVEAPSLAHWFEGCTNLREVANVPADVEDMTRAFYDCPKLVELPDEFALADKAVAEACFGLEEPAETLLTTAYRGADMNVLAYEWELDGRELVNPDAPEPPATEEPQGPAEPTEPTDPVDPETPVDPENAEDPNASKDPSAPADDPADQPADELADEPTGTPVEETPVSETAPDPEPEPVPAPQEKAQVNITVPSSVSMMLNAEGDNTALIPVAAANRSERSVAIVGARLKRASQDLPGGSWSLTTESGSTTFVEDARFTPLGLEVTFDRPVILAAGDEGTMLVWHGAFTDYGMKQLVGAAVDAGDEGFAYGSMIWIVAAA</sequence>
<feature type="region of interest" description="Disordered" evidence="1">
    <location>
        <begin position="43"/>
        <end position="93"/>
    </location>
</feature>
<organism evidence="2 3">
    <name type="scientific">Eggerthella lenta</name>
    <name type="common">Eubacterium lentum</name>
    <dbReference type="NCBI Taxonomy" id="84112"/>
    <lineage>
        <taxon>Bacteria</taxon>
        <taxon>Bacillati</taxon>
        <taxon>Actinomycetota</taxon>
        <taxon>Coriobacteriia</taxon>
        <taxon>Eggerthellales</taxon>
        <taxon>Eggerthellaceae</taxon>
        <taxon>Eggerthella</taxon>
    </lineage>
</organism>
<dbReference type="Proteomes" id="UP000436429">
    <property type="component" value="Unassembled WGS sequence"/>
</dbReference>